<dbReference type="PANTHER" id="PTHR48084:SF3">
    <property type="entry name" value="SUBUNIT OF PYRUVATE:FLAVODOXIN OXIDOREDUCTASE"/>
    <property type="match status" value="1"/>
</dbReference>
<protein>
    <recommendedName>
        <fullName evidence="2">Thiamine pyrophosphate enzyme TPP-binding domain-containing protein</fullName>
    </recommendedName>
</protein>
<sequence>MGASNTMAKGAADGGLYPSVAVIGDSTFTHSGMTGLLDCVNEKSNVTVVISDNETTAMTGGQDSAGTGRIEAICMGLGVEPEHIRVVVPLKKNFDEMKQIIRDEINYKGVSVIIPRRECVQTLSRKKKNSK</sequence>
<name>A0A645CHA5_9ZZZZ</name>
<gene>
    <name evidence="3" type="ORF">SDC9_123325</name>
</gene>
<evidence type="ECO:0000313" key="3">
    <source>
        <dbReference type="EMBL" id="MPM76327.1"/>
    </source>
</evidence>
<dbReference type="Pfam" id="PF02775">
    <property type="entry name" value="TPP_enzyme_C"/>
    <property type="match status" value="1"/>
</dbReference>
<dbReference type="SUPFAM" id="SSF52518">
    <property type="entry name" value="Thiamin diphosphate-binding fold (THDP-binding)"/>
    <property type="match status" value="1"/>
</dbReference>
<dbReference type="EMBL" id="VSSQ01027209">
    <property type="protein sequence ID" value="MPM76327.1"/>
    <property type="molecule type" value="Genomic_DNA"/>
</dbReference>
<evidence type="ECO:0000256" key="1">
    <source>
        <dbReference type="ARBA" id="ARBA00023002"/>
    </source>
</evidence>
<dbReference type="GO" id="GO:0030976">
    <property type="term" value="F:thiamine pyrophosphate binding"/>
    <property type="evidence" value="ECO:0007669"/>
    <property type="project" value="InterPro"/>
</dbReference>
<dbReference type="GO" id="GO:0045333">
    <property type="term" value="P:cellular respiration"/>
    <property type="evidence" value="ECO:0007669"/>
    <property type="project" value="UniProtKB-ARBA"/>
</dbReference>
<dbReference type="GO" id="GO:0016625">
    <property type="term" value="F:oxidoreductase activity, acting on the aldehyde or oxo group of donors, iron-sulfur protein as acceptor"/>
    <property type="evidence" value="ECO:0007669"/>
    <property type="project" value="UniProtKB-ARBA"/>
</dbReference>
<accession>A0A645CHA5</accession>
<dbReference type="InterPro" id="IPR011766">
    <property type="entry name" value="TPP_enzyme_TPP-bd"/>
</dbReference>
<reference evidence="3" key="1">
    <citation type="submission" date="2019-08" db="EMBL/GenBank/DDBJ databases">
        <authorList>
            <person name="Kucharzyk K."/>
            <person name="Murdoch R.W."/>
            <person name="Higgins S."/>
            <person name="Loffler F."/>
        </authorList>
    </citation>
    <scope>NUCLEOTIDE SEQUENCE</scope>
</reference>
<dbReference type="InterPro" id="IPR029061">
    <property type="entry name" value="THDP-binding"/>
</dbReference>
<keyword evidence="1" id="KW-0560">Oxidoreductase</keyword>
<dbReference type="InterPro" id="IPR051457">
    <property type="entry name" value="2-oxoacid:Fd_oxidoreductase"/>
</dbReference>
<comment type="caution">
    <text evidence="3">The sequence shown here is derived from an EMBL/GenBank/DDBJ whole genome shotgun (WGS) entry which is preliminary data.</text>
</comment>
<proteinExistence type="predicted"/>
<feature type="domain" description="Thiamine pyrophosphate enzyme TPP-binding" evidence="2">
    <location>
        <begin position="1"/>
        <end position="113"/>
    </location>
</feature>
<organism evidence="3">
    <name type="scientific">bioreactor metagenome</name>
    <dbReference type="NCBI Taxonomy" id="1076179"/>
    <lineage>
        <taxon>unclassified sequences</taxon>
        <taxon>metagenomes</taxon>
        <taxon>ecological metagenomes</taxon>
    </lineage>
</organism>
<dbReference type="AlphaFoldDB" id="A0A645CHA5"/>
<evidence type="ECO:0000259" key="2">
    <source>
        <dbReference type="Pfam" id="PF02775"/>
    </source>
</evidence>
<dbReference type="Gene3D" id="3.40.50.970">
    <property type="match status" value="1"/>
</dbReference>
<dbReference type="PANTHER" id="PTHR48084">
    <property type="entry name" value="2-OXOGLUTARATE OXIDOREDUCTASE SUBUNIT KORB-RELATED"/>
    <property type="match status" value="1"/>
</dbReference>